<reference evidence="2" key="1">
    <citation type="submission" date="2022-10" db="EMBL/GenBank/DDBJ databases">
        <title>The complete genomes of actinobacterial strains from the NBC collection.</title>
        <authorList>
            <person name="Joergensen T.S."/>
            <person name="Alvarez Arevalo M."/>
            <person name="Sterndorff E.B."/>
            <person name="Faurdal D."/>
            <person name="Vuksanovic O."/>
            <person name="Mourched A.-S."/>
            <person name="Charusanti P."/>
            <person name="Shaw S."/>
            <person name="Blin K."/>
            <person name="Weber T."/>
        </authorList>
    </citation>
    <scope>NUCLEOTIDE SEQUENCE</scope>
    <source>
        <strain evidence="2">NBC_01432</strain>
    </source>
</reference>
<evidence type="ECO:0000313" key="2">
    <source>
        <dbReference type="EMBL" id="WUX55503.1"/>
    </source>
</evidence>
<sequence length="179" mass="18926">MTYDAKEHDEGERAIRSERGSKPVTPVVPLSEAESAAATAGSGGSGGSGGGVGARPARPTVRPATSAPTAPGRAPEATPAQAPRLIPQDECDKLNLRLQEALSTFIDGPRRSVEEAADVLEDAAKRLTAALAERPRALRDSWDANGDRSDKSATGTADTEDLRLVLRSYREVTERLLRI</sequence>
<evidence type="ECO:0000313" key="3">
    <source>
        <dbReference type="Proteomes" id="UP001432209"/>
    </source>
</evidence>
<feature type="compositionally biased region" description="Gly residues" evidence="1">
    <location>
        <begin position="41"/>
        <end position="53"/>
    </location>
</feature>
<feature type="compositionally biased region" description="Basic and acidic residues" evidence="1">
    <location>
        <begin position="134"/>
        <end position="151"/>
    </location>
</feature>
<gene>
    <name evidence="2" type="ORF">OG442_30475</name>
</gene>
<dbReference type="RefSeq" id="WP_329079388.1">
    <property type="nucleotide sequence ID" value="NZ_CP109495.1"/>
</dbReference>
<dbReference type="EMBL" id="CP109495">
    <property type="protein sequence ID" value="WUX55503.1"/>
    <property type="molecule type" value="Genomic_DNA"/>
</dbReference>
<feature type="compositionally biased region" description="Basic and acidic residues" evidence="1">
    <location>
        <begin position="1"/>
        <end position="21"/>
    </location>
</feature>
<organism evidence="2 3">
    <name type="scientific">Streptomyces niveus</name>
    <name type="common">Streptomyces spheroides</name>
    <dbReference type="NCBI Taxonomy" id="193462"/>
    <lineage>
        <taxon>Bacteria</taxon>
        <taxon>Bacillati</taxon>
        <taxon>Actinomycetota</taxon>
        <taxon>Actinomycetes</taxon>
        <taxon>Kitasatosporales</taxon>
        <taxon>Streptomycetaceae</taxon>
        <taxon>Streptomyces</taxon>
    </lineage>
</organism>
<feature type="region of interest" description="Disordered" evidence="1">
    <location>
        <begin position="134"/>
        <end position="160"/>
    </location>
</feature>
<proteinExistence type="predicted"/>
<protein>
    <submittedName>
        <fullName evidence="2">Uncharacterized protein</fullName>
    </submittedName>
</protein>
<feature type="region of interest" description="Disordered" evidence="1">
    <location>
        <begin position="1"/>
        <end position="88"/>
    </location>
</feature>
<accession>A0ABZ2ADT8</accession>
<name>A0ABZ2ADT8_STRNV</name>
<feature type="compositionally biased region" description="Low complexity" evidence="1">
    <location>
        <begin position="31"/>
        <end position="40"/>
    </location>
</feature>
<dbReference type="Proteomes" id="UP001432209">
    <property type="component" value="Chromosome"/>
</dbReference>
<keyword evidence="3" id="KW-1185">Reference proteome</keyword>
<evidence type="ECO:0000256" key="1">
    <source>
        <dbReference type="SAM" id="MobiDB-lite"/>
    </source>
</evidence>